<accession>A0A1B0DIV1</accession>
<proteinExistence type="predicted"/>
<evidence type="ECO:0000313" key="1">
    <source>
        <dbReference type="EnsemblMetazoa" id="PPAI008088-PA"/>
    </source>
</evidence>
<sequence length="44" mass="4610">MCGRQKSMLGTIIGITTQHSQSVGGLGIGQTIQSSLKCNFCHST</sequence>
<dbReference type="AlphaFoldDB" id="A0A1B0DIV1"/>
<reference evidence="1" key="1">
    <citation type="submission" date="2022-08" db="UniProtKB">
        <authorList>
            <consortium name="EnsemblMetazoa"/>
        </authorList>
    </citation>
    <scope>IDENTIFICATION</scope>
    <source>
        <strain evidence="1">Israel</strain>
    </source>
</reference>
<name>A0A1B0DIV1_PHLPP</name>
<dbReference type="Proteomes" id="UP000092462">
    <property type="component" value="Unassembled WGS sequence"/>
</dbReference>
<dbReference type="EMBL" id="AJVK01063179">
    <property type="status" value="NOT_ANNOTATED_CDS"/>
    <property type="molecule type" value="Genomic_DNA"/>
</dbReference>
<dbReference type="VEuPathDB" id="VectorBase:PPAI008088"/>
<organism evidence="1 2">
    <name type="scientific">Phlebotomus papatasi</name>
    <name type="common">Sandfly</name>
    <dbReference type="NCBI Taxonomy" id="29031"/>
    <lineage>
        <taxon>Eukaryota</taxon>
        <taxon>Metazoa</taxon>
        <taxon>Ecdysozoa</taxon>
        <taxon>Arthropoda</taxon>
        <taxon>Hexapoda</taxon>
        <taxon>Insecta</taxon>
        <taxon>Pterygota</taxon>
        <taxon>Neoptera</taxon>
        <taxon>Endopterygota</taxon>
        <taxon>Diptera</taxon>
        <taxon>Nematocera</taxon>
        <taxon>Psychodoidea</taxon>
        <taxon>Psychodidae</taxon>
        <taxon>Phlebotomus</taxon>
        <taxon>Phlebotomus</taxon>
    </lineage>
</organism>
<dbReference type="EnsemblMetazoa" id="PPAI008088-RA">
    <property type="protein sequence ID" value="PPAI008088-PA"/>
    <property type="gene ID" value="PPAI008088"/>
</dbReference>
<keyword evidence="2" id="KW-1185">Reference proteome</keyword>
<evidence type="ECO:0000313" key="2">
    <source>
        <dbReference type="Proteomes" id="UP000092462"/>
    </source>
</evidence>
<protein>
    <submittedName>
        <fullName evidence="1">Uncharacterized protein</fullName>
    </submittedName>
</protein>